<dbReference type="GO" id="GO:0051060">
    <property type="term" value="F:pullulanase activity"/>
    <property type="evidence" value="ECO:0007669"/>
    <property type="project" value="UniProtKB-EC"/>
</dbReference>
<dbReference type="KEGG" id="ruj:E5Z56_06420"/>
<dbReference type="Gene3D" id="1.10.1330.10">
    <property type="entry name" value="Dockerin domain"/>
    <property type="match status" value="1"/>
</dbReference>
<protein>
    <submittedName>
        <fullName evidence="4">Type I pullulanase</fullName>
        <ecNumber evidence="4">3.2.1.41</ecNumber>
    </submittedName>
</protein>
<dbReference type="Pfam" id="PF00404">
    <property type="entry name" value="Dockerin_1"/>
    <property type="match status" value="1"/>
</dbReference>
<dbReference type="EMBL" id="CP039381">
    <property type="protein sequence ID" value="QCT07019.1"/>
    <property type="molecule type" value="Genomic_DNA"/>
</dbReference>
<dbReference type="InterPro" id="IPR017853">
    <property type="entry name" value="GH"/>
</dbReference>
<dbReference type="SMART" id="SM00642">
    <property type="entry name" value="Aamy"/>
    <property type="match status" value="1"/>
</dbReference>
<feature type="domain" description="Dockerin" evidence="3">
    <location>
        <begin position="814"/>
        <end position="882"/>
    </location>
</feature>
<accession>A0A4P8XXW2</accession>
<name>A0A4P8XXW2_9FIRM</name>
<comment type="similarity">
    <text evidence="1">Belongs to the glycosyl hydrolase 13 family.</text>
</comment>
<keyword evidence="5" id="KW-1185">Reference proteome</keyword>
<dbReference type="SUPFAM" id="SSF51445">
    <property type="entry name" value="(Trans)glycosidases"/>
    <property type="match status" value="1"/>
</dbReference>
<keyword evidence="2" id="KW-0119">Carbohydrate metabolism</keyword>
<dbReference type="Gene3D" id="3.20.20.80">
    <property type="entry name" value="Glycosidases"/>
    <property type="match status" value="1"/>
</dbReference>
<dbReference type="InterPro" id="IPR011840">
    <property type="entry name" value="PulA_typeI"/>
</dbReference>
<evidence type="ECO:0000256" key="1">
    <source>
        <dbReference type="ARBA" id="ARBA00008061"/>
    </source>
</evidence>
<dbReference type="EC" id="3.2.1.41" evidence="4"/>
<dbReference type="GO" id="GO:0030245">
    <property type="term" value="P:cellulose catabolic process"/>
    <property type="evidence" value="ECO:0007669"/>
    <property type="project" value="UniProtKB-KW"/>
</dbReference>
<dbReference type="InterPro" id="IPR002105">
    <property type="entry name" value="Dockerin_1_rpt"/>
</dbReference>
<keyword evidence="2" id="KW-0136">Cellulose degradation</keyword>
<keyword evidence="2" id="KW-0624">Polysaccharide degradation</keyword>
<reference evidence="4 5" key="1">
    <citation type="submission" date="2019-04" db="EMBL/GenBank/DDBJ databases">
        <authorList>
            <person name="Embree M."/>
            <person name="Gaffney J.R."/>
        </authorList>
    </citation>
    <scope>NUCLEOTIDE SEQUENCE [LARGE SCALE GENOMIC DNA]</scope>
    <source>
        <strain evidence="4 5">JE7A12</strain>
    </source>
</reference>
<sequence>MKFEREALKMKKMFRPLSLVMVLVVLATTTTFSALSATIDKNLTGAGINVEKVAAYTNSSDGYATYSGNDLGANYSADSTTFKVWAPSASSVKVKLYKTGSDSEAGAGVIGTYDMTKDSSNGVWSLKQSGDLNGIYYTYLVTVNGKTNETRDVYSTACGVNSKRSMVVDLNSTNPDGWNNDSHVLFNSSSEATVWEMSVRDFSIDSSSGVDADKRGTFLGVAQHGTTLNGKGDIKTGIDYLIENKINCVQIMPMYDFGSVDETKGGQNWGYDPMNYNVPEGSFSTNPYDGAVRIKEMKTMIKALHDAGISVVMDVVYNHTYNTTDSCFENTVPGYYYRMNGSQFLNGSGCGNVTASDKTMYRKYMIDSVKYWANEYHIDGFRFDLMGCHDITTMNKLRDELDTIDKRILTYGEPWTGTWPRDPNGIADSSAALMDNASKLNPRVGMFNDKVRDAIRGSNDNYGAASGYIMGTSGFDTAIKAGEMANTSTMWGSNWSKAPTQTVTYSCCHDNLTLWDKIMKVCGSSDYDGSNSTYLAMNKLASVIEFTSQGINFTIAGEEFARTKYGEDNSYNKGDSKNLIDWNRVSKYSDLVSYYKGLREIRSVYSPFTDSSMTSVNSSYFCSTPSGVVAYTMQNKTANANKEWGMVAVITNATSNTQTVKLQAGTTLPSSWVTVANGNSAGLKNLGTVNGSTVSVPARSSLILVDASTFDRGVTPTTSTTTVPPTTTSAKKTITYNTSKIKNFNDGVSTETVTNGQNVTKTIEPEDGYEIVYAKVVCGGNDITSTAYNSATSTLSFNATADTDVTIIATKIPDTHLYGDTNSDGSVTVQDASRLQKYVANITDLSATELKSSDVNNDNHVDVKDVTMIQKYIAGAVSSFPSGKSFSDEKPTYTIPTNTITTTSATTVTVPTTATTPSSTVSTGDKVLTLDPSAVSAGNERWAAYFFNSTNTSNYVWVDLDSSNSVKVPDGMDTVIFVRMNGKTTENTWDNRWNQSEDLTIGSSTKYVATGWGSGNLFTGNWA</sequence>
<dbReference type="Gene3D" id="2.60.40.1180">
    <property type="entry name" value="Golgi alpha-mannosidase II"/>
    <property type="match status" value="1"/>
</dbReference>
<dbReference type="InterPro" id="IPR004193">
    <property type="entry name" value="Glyco_hydro_13_N"/>
</dbReference>
<evidence type="ECO:0000313" key="5">
    <source>
        <dbReference type="Proteomes" id="UP000301475"/>
    </source>
</evidence>
<dbReference type="CDD" id="cd11341">
    <property type="entry name" value="AmyAc_Pullulanase_LD-like"/>
    <property type="match status" value="1"/>
</dbReference>
<organism evidence="4 5">
    <name type="scientific">Ruminococcus bovis</name>
    <dbReference type="NCBI Taxonomy" id="2564099"/>
    <lineage>
        <taxon>Bacteria</taxon>
        <taxon>Bacillati</taxon>
        <taxon>Bacillota</taxon>
        <taxon>Clostridia</taxon>
        <taxon>Eubacteriales</taxon>
        <taxon>Oscillospiraceae</taxon>
        <taxon>Ruminococcus</taxon>
    </lineage>
</organism>
<evidence type="ECO:0000313" key="4">
    <source>
        <dbReference type="EMBL" id="QCT07019.1"/>
    </source>
</evidence>
<dbReference type="OrthoDB" id="9761875at2"/>
<dbReference type="InterPro" id="IPR018247">
    <property type="entry name" value="EF_Hand_1_Ca_BS"/>
</dbReference>
<dbReference type="InterPro" id="IPR013783">
    <property type="entry name" value="Ig-like_fold"/>
</dbReference>
<proteinExistence type="inferred from homology"/>
<dbReference type="InterPro" id="IPR013780">
    <property type="entry name" value="Glyco_hydro_b"/>
</dbReference>
<dbReference type="Proteomes" id="UP000301475">
    <property type="component" value="Chromosome"/>
</dbReference>
<dbReference type="InterPro" id="IPR016134">
    <property type="entry name" value="Dockerin_dom"/>
</dbReference>
<dbReference type="Pfam" id="PF00128">
    <property type="entry name" value="Alpha-amylase"/>
    <property type="match status" value="1"/>
</dbReference>
<dbReference type="CDD" id="cd14256">
    <property type="entry name" value="Dockerin_I"/>
    <property type="match status" value="1"/>
</dbReference>
<dbReference type="PROSITE" id="PS51766">
    <property type="entry name" value="DOCKERIN"/>
    <property type="match status" value="1"/>
</dbReference>
<dbReference type="NCBIfam" id="TIGR02104">
    <property type="entry name" value="pulA_typeI"/>
    <property type="match status" value="1"/>
</dbReference>
<dbReference type="InterPro" id="IPR006047">
    <property type="entry name" value="GH13_cat_dom"/>
</dbReference>
<dbReference type="InterPro" id="IPR014756">
    <property type="entry name" value="Ig_E-set"/>
</dbReference>
<evidence type="ECO:0000259" key="3">
    <source>
        <dbReference type="PROSITE" id="PS51766"/>
    </source>
</evidence>
<evidence type="ECO:0000256" key="2">
    <source>
        <dbReference type="ARBA" id="ARBA00023001"/>
    </source>
</evidence>
<dbReference type="CDD" id="cd02860">
    <property type="entry name" value="E_set_Pullulanase"/>
    <property type="match status" value="1"/>
</dbReference>
<dbReference type="PROSITE" id="PS00018">
    <property type="entry name" value="EF_HAND_1"/>
    <property type="match status" value="1"/>
</dbReference>
<keyword evidence="4" id="KW-0378">Hydrolase</keyword>
<dbReference type="AlphaFoldDB" id="A0A4P8XXW2"/>
<gene>
    <name evidence="4" type="primary">pulA</name>
    <name evidence="4" type="ORF">E5Z56_06420</name>
</gene>
<dbReference type="Gene3D" id="2.60.40.10">
    <property type="entry name" value="Immunoglobulins"/>
    <property type="match status" value="1"/>
</dbReference>
<dbReference type="Pfam" id="PF02922">
    <property type="entry name" value="CBM_48"/>
    <property type="match status" value="1"/>
</dbReference>
<dbReference type="InterPro" id="IPR036439">
    <property type="entry name" value="Dockerin_dom_sf"/>
</dbReference>
<dbReference type="PANTHER" id="PTHR43002">
    <property type="entry name" value="GLYCOGEN DEBRANCHING ENZYME"/>
    <property type="match status" value="1"/>
</dbReference>
<dbReference type="SUPFAM" id="SSF81296">
    <property type="entry name" value="E set domains"/>
    <property type="match status" value="1"/>
</dbReference>
<dbReference type="SUPFAM" id="SSF63446">
    <property type="entry name" value="Type I dockerin domain"/>
    <property type="match status" value="1"/>
</dbReference>
<keyword evidence="4" id="KW-0326">Glycosidase</keyword>